<dbReference type="Gene3D" id="3.40.50.1470">
    <property type="entry name" value="Peptidyl-tRNA hydrolase"/>
    <property type="match status" value="1"/>
</dbReference>
<reference evidence="7" key="1">
    <citation type="journal article" date="2019" name="Sci. Rep.">
        <title>Draft genome of Tanacetum cinerariifolium, the natural source of mosquito coil.</title>
        <authorList>
            <person name="Yamashiro T."/>
            <person name="Shiraishi A."/>
            <person name="Satake H."/>
            <person name="Nakayama K."/>
        </authorList>
    </citation>
    <scope>NUCLEOTIDE SEQUENCE</scope>
</reference>
<dbReference type="EMBL" id="BKCJ010000509">
    <property type="protein sequence ID" value="GEU33827.1"/>
    <property type="molecule type" value="Genomic_DNA"/>
</dbReference>
<name>A0A6L2JBC7_TANCI</name>
<dbReference type="AlphaFoldDB" id="A0A6L2JBC7"/>
<dbReference type="Pfam" id="PF01195">
    <property type="entry name" value="Pept_tRNA_hydro"/>
    <property type="match status" value="1"/>
</dbReference>
<comment type="similarity">
    <text evidence="5">Belongs to the PTH family.</text>
</comment>
<keyword evidence="6" id="KW-1133">Transmembrane helix</keyword>
<proteinExistence type="inferred from homology"/>
<dbReference type="NCBIfam" id="TIGR00447">
    <property type="entry name" value="pth"/>
    <property type="match status" value="1"/>
</dbReference>
<protein>
    <recommendedName>
        <fullName evidence="1">peptidyl-tRNA hydrolase</fullName>
        <ecNumber evidence="1">3.1.1.29</ecNumber>
    </recommendedName>
</protein>
<dbReference type="InterPro" id="IPR018171">
    <property type="entry name" value="Pept_tRNA_hydro_CS"/>
</dbReference>
<dbReference type="SUPFAM" id="SSF53178">
    <property type="entry name" value="Peptidyl-tRNA hydrolase-like"/>
    <property type="match status" value="1"/>
</dbReference>
<gene>
    <name evidence="7" type="ORF">Tci_005805</name>
</gene>
<accession>A0A6L2JBC7</accession>
<dbReference type="InterPro" id="IPR036416">
    <property type="entry name" value="Pept_tRNA_hydro_sf"/>
</dbReference>
<keyword evidence="3 7" id="KW-0378">Hydrolase</keyword>
<keyword evidence="2" id="KW-0820">tRNA-binding</keyword>
<dbReference type="PROSITE" id="PS01196">
    <property type="entry name" value="PEPT_TRNA_HYDROL_2"/>
    <property type="match status" value="1"/>
</dbReference>
<evidence type="ECO:0000256" key="1">
    <source>
        <dbReference type="ARBA" id="ARBA00013260"/>
    </source>
</evidence>
<evidence type="ECO:0000256" key="4">
    <source>
        <dbReference type="ARBA" id="ARBA00022884"/>
    </source>
</evidence>
<dbReference type="EC" id="3.1.1.29" evidence="1"/>
<dbReference type="PANTHER" id="PTHR17224:SF1">
    <property type="entry name" value="PEPTIDYL-TRNA HYDROLASE"/>
    <property type="match status" value="1"/>
</dbReference>
<evidence type="ECO:0000256" key="5">
    <source>
        <dbReference type="ARBA" id="ARBA00038063"/>
    </source>
</evidence>
<organism evidence="7">
    <name type="scientific">Tanacetum cinerariifolium</name>
    <name type="common">Dalmatian daisy</name>
    <name type="synonym">Chrysanthemum cinerariifolium</name>
    <dbReference type="NCBI Taxonomy" id="118510"/>
    <lineage>
        <taxon>Eukaryota</taxon>
        <taxon>Viridiplantae</taxon>
        <taxon>Streptophyta</taxon>
        <taxon>Embryophyta</taxon>
        <taxon>Tracheophyta</taxon>
        <taxon>Spermatophyta</taxon>
        <taxon>Magnoliopsida</taxon>
        <taxon>eudicotyledons</taxon>
        <taxon>Gunneridae</taxon>
        <taxon>Pentapetalae</taxon>
        <taxon>asterids</taxon>
        <taxon>campanulids</taxon>
        <taxon>Asterales</taxon>
        <taxon>Asteraceae</taxon>
        <taxon>Asteroideae</taxon>
        <taxon>Anthemideae</taxon>
        <taxon>Anthemidinae</taxon>
        <taxon>Tanacetum</taxon>
    </lineage>
</organism>
<keyword evidence="6" id="KW-0472">Membrane</keyword>
<sequence length="407" mass="45264">MCTSSSSTETERNVHAPVAGVQASVKQYPWLIVGLGNPGKLYHRTRHNVGFEMVDAIAEAEDISMKSVSYKAFFGKGSIGNIPLLLAKPQTFMNVSGESVGAIVSFYKIPPKQVLVIYDDLDLPFGKLRMLPKGGHGGHNGMKSVINHLKGSRDFPRLRIGIGRPPGKMEAASYVLRRFSKQESEELDFTFKTGIEAVRILLLQGSAVIVTASPSFISAESTRFAFPSLLVNDAYFHQVFRHHGNTFMTLIHDTVLQIFISNEDLDVIRVPIHERKEEEPFYEHSKSKNVEMVETQIVLFEIDKTHKHILKNIDNNTHTKMSSATSLRSPFISPPLKLASSSSHSHFHLVSLKSSTKQQPRYPHLIRAELDQNTVVAVAVGVVSVAFGIGVPIFYESQIDNAKEENE</sequence>
<dbReference type="PANTHER" id="PTHR17224">
    <property type="entry name" value="PEPTIDYL-TRNA HYDROLASE"/>
    <property type="match status" value="1"/>
</dbReference>
<feature type="transmembrane region" description="Helical" evidence="6">
    <location>
        <begin position="375"/>
        <end position="395"/>
    </location>
</feature>
<keyword evidence="6" id="KW-0812">Transmembrane</keyword>
<dbReference type="PROSITE" id="PS01195">
    <property type="entry name" value="PEPT_TRNA_HYDROL_1"/>
    <property type="match status" value="1"/>
</dbReference>
<dbReference type="InterPro" id="IPR001328">
    <property type="entry name" value="Pept_tRNA_hydro"/>
</dbReference>
<evidence type="ECO:0000256" key="3">
    <source>
        <dbReference type="ARBA" id="ARBA00022801"/>
    </source>
</evidence>
<evidence type="ECO:0000256" key="2">
    <source>
        <dbReference type="ARBA" id="ARBA00022555"/>
    </source>
</evidence>
<keyword evidence="4" id="KW-0694">RNA-binding</keyword>
<evidence type="ECO:0000313" key="7">
    <source>
        <dbReference type="EMBL" id="GEU33827.1"/>
    </source>
</evidence>
<dbReference type="GO" id="GO:0000049">
    <property type="term" value="F:tRNA binding"/>
    <property type="evidence" value="ECO:0007669"/>
    <property type="project" value="UniProtKB-KW"/>
</dbReference>
<comment type="caution">
    <text evidence="7">The sequence shown here is derived from an EMBL/GenBank/DDBJ whole genome shotgun (WGS) entry which is preliminary data.</text>
</comment>
<dbReference type="HAMAP" id="MF_00083">
    <property type="entry name" value="Pept_tRNA_hydro_bact"/>
    <property type="match status" value="1"/>
</dbReference>
<evidence type="ECO:0000256" key="6">
    <source>
        <dbReference type="SAM" id="Phobius"/>
    </source>
</evidence>
<dbReference type="FunFam" id="3.40.50.1470:FF:000001">
    <property type="entry name" value="Peptidyl-tRNA hydrolase"/>
    <property type="match status" value="1"/>
</dbReference>
<dbReference type="GO" id="GO:0004045">
    <property type="term" value="F:peptidyl-tRNA hydrolase activity"/>
    <property type="evidence" value="ECO:0007669"/>
    <property type="project" value="UniProtKB-EC"/>
</dbReference>